<reference evidence="1" key="1">
    <citation type="submission" date="2019-08" db="EMBL/GenBank/DDBJ databases">
        <authorList>
            <person name="Kucharzyk K."/>
            <person name="Murdoch R.W."/>
            <person name="Higgins S."/>
            <person name="Loffler F."/>
        </authorList>
    </citation>
    <scope>NUCLEOTIDE SEQUENCE</scope>
</reference>
<dbReference type="InterPro" id="IPR008016">
    <property type="entry name" value="Gp10"/>
</dbReference>
<comment type="caution">
    <text evidence="1">The sequence shown here is derived from an EMBL/GenBank/DDBJ whole genome shotgun (WGS) entry which is preliminary data.</text>
</comment>
<dbReference type="InterPro" id="IPR036199">
    <property type="entry name" value="Gp10_sf"/>
</dbReference>
<protein>
    <submittedName>
        <fullName evidence="1">Uncharacterized protein</fullName>
    </submittedName>
</protein>
<proteinExistence type="predicted"/>
<dbReference type="Pfam" id="PF05352">
    <property type="entry name" value="Phage_connector"/>
    <property type="match status" value="1"/>
</dbReference>
<dbReference type="SUPFAM" id="SSF56826">
    <property type="entry name" value="Upper collar protein gp10 (connector protein)"/>
    <property type="match status" value="1"/>
</dbReference>
<name>A0A644X0M1_9ZZZZ</name>
<sequence>MWNKVEEGEEPIFYDKEHFRGEFPIQVLNRNVTNNLESLQKNKDDVMFELLTFLGINNANTSKKERMIVDEVNVNNIHILMNLDIEYKNRQKACEEINKKYGLNVEVEMVIEELQDRYMTQELPDSETK</sequence>
<organism evidence="1">
    <name type="scientific">bioreactor metagenome</name>
    <dbReference type="NCBI Taxonomy" id="1076179"/>
    <lineage>
        <taxon>unclassified sequences</taxon>
        <taxon>metagenomes</taxon>
        <taxon>ecological metagenomes</taxon>
    </lineage>
</organism>
<gene>
    <name evidence="1" type="ORF">SDC9_55748</name>
</gene>
<dbReference type="AlphaFoldDB" id="A0A644X0M1"/>
<dbReference type="Gene3D" id="2.40.500.10">
    <property type="entry name" value="Upper collar protein gp10 (connector protein)"/>
    <property type="match status" value="1"/>
</dbReference>
<dbReference type="EMBL" id="VSSQ01001567">
    <property type="protein sequence ID" value="MPM09431.1"/>
    <property type="molecule type" value="Genomic_DNA"/>
</dbReference>
<evidence type="ECO:0000313" key="1">
    <source>
        <dbReference type="EMBL" id="MPM09431.1"/>
    </source>
</evidence>
<accession>A0A644X0M1</accession>